<organism evidence="1">
    <name type="scientific">Ophidiomyces ophidiicola</name>
    <dbReference type="NCBI Taxonomy" id="1387563"/>
    <lineage>
        <taxon>Eukaryota</taxon>
        <taxon>Fungi</taxon>
        <taxon>Dikarya</taxon>
        <taxon>Ascomycota</taxon>
        <taxon>Pezizomycotina</taxon>
        <taxon>Eurotiomycetes</taxon>
        <taxon>Eurotiomycetidae</taxon>
        <taxon>Onygenales</taxon>
        <taxon>Onygenaceae</taxon>
        <taxon>Ophidiomyces</taxon>
    </lineage>
</organism>
<evidence type="ECO:0000313" key="1">
    <source>
        <dbReference type="EMBL" id="KAI2382095.1"/>
    </source>
</evidence>
<name>A0ACB8UNE2_9EURO</name>
<comment type="caution">
    <text evidence="1">The sequence shown here is derived from an EMBL/GenBank/DDBJ whole genome shotgun (WGS) entry which is preliminary data.</text>
</comment>
<gene>
    <name evidence="1" type="ORF">LOY88_006327</name>
</gene>
<sequence length="287" mass="32932">MSVSAATPGRLEQDGDYIPRGTVTTTADFYIPPADGSLAFYYYKETPPGVPKTNFTWRSHPITVEDIRGREDQFTLDNNAFQAIKNVPLLKTDPSFTDEKNIKEYYYPEVEALIFRHVPGAKRIFIFNHTVRRNTPNAYRAPLNSVHFDQTDLGAENRVRNHLPDEAETLLKGRYRVINVWRPITGPIQDRPLFFGPGSLVRKEDVLFTENFYPDYVGKGAGVMLNEGRKWYYWSGMQTDEVMLLKFSDSRDDVPEQKCPHASFDDPRTPKGARPRESIEVRCLVFG</sequence>
<dbReference type="EMBL" id="JALBCA010000145">
    <property type="protein sequence ID" value="KAI2382095.1"/>
    <property type="molecule type" value="Genomic_DNA"/>
</dbReference>
<proteinExistence type="predicted"/>
<reference evidence="1" key="1">
    <citation type="journal article" date="2022" name="bioRxiv">
        <title>Population genetic analysis of Ophidiomyces ophidiicola, the causative agent of snake fungal disease, indicates recent introductions to the USA.</title>
        <authorList>
            <person name="Ladner J.T."/>
            <person name="Palmer J.M."/>
            <person name="Ettinger C.L."/>
            <person name="Stajich J.E."/>
            <person name="Farrell T.M."/>
            <person name="Glorioso B.M."/>
            <person name="Lawson B."/>
            <person name="Price S.J."/>
            <person name="Stengle A.G."/>
            <person name="Grear D.A."/>
            <person name="Lorch J.M."/>
        </authorList>
    </citation>
    <scope>NUCLEOTIDE SEQUENCE</scope>
    <source>
        <strain evidence="1">NWHC 24266-5</strain>
    </source>
</reference>
<accession>A0ACB8UNE2</accession>
<protein>
    <submittedName>
        <fullName evidence="1">Uncharacterized protein</fullName>
    </submittedName>
</protein>